<reference evidence="6" key="1">
    <citation type="submission" date="2021-03" db="EMBL/GenBank/DDBJ databases">
        <title>Acanthopleuribacteraceae sp. M133.</title>
        <authorList>
            <person name="Wang G."/>
        </authorList>
    </citation>
    <scope>NUCLEOTIDE SEQUENCE</scope>
    <source>
        <strain evidence="6">M133</strain>
    </source>
</reference>
<dbReference type="Pfam" id="PF00486">
    <property type="entry name" value="Trans_reg_C"/>
    <property type="match status" value="1"/>
</dbReference>
<evidence type="ECO:0000256" key="3">
    <source>
        <dbReference type="PROSITE-ProRule" id="PRU01091"/>
    </source>
</evidence>
<dbReference type="SUPFAM" id="SSF69304">
    <property type="entry name" value="Tricorn protease N-terminal domain"/>
    <property type="match status" value="1"/>
</dbReference>
<evidence type="ECO:0000259" key="5">
    <source>
        <dbReference type="PROSITE" id="PS51755"/>
    </source>
</evidence>
<evidence type="ECO:0000313" key="6">
    <source>
        <dbReference type="EMBL" id="QTD49512.1"/>
    </source>
</evidence>
<comment type="similarity">
    <text evidence="1">Belongs to the TolB family.</text>
</comment>
<evidence type="ECO:0000256" key="4">
    <source>
        <dbReference type="SAM" id="MobiDB-lite"/>
    </source>
</evidence>
<dbReference type="InterPro" id="IPR001867">
    <property type="entry name" value="OmpR/PhoB-type_DNA-bd"/>
</dbReference>
<feature type="domain" description="OmpR/PhoB-type" evidence="5">
    <location>
        <begin position="7"/>
        <end position="105"/>
    </location>
</feature>
<dbReference type="PROSITE" id="PS51755">
    <property type="entry name" value="OMPR_PHOB"/>
    <property type="match status" value="1"/>
</dbReference>
<evidence type="ECO:0000256" key="1">
    <source>
        <dbReference type="ARBA" id="ARBA00009820"/>
    </source>
</evidence>
<dbReference type="GO" id="GO:0000160">
    <property type="term" value="P:phosphorelay signal transduction system"/>
    <property type="evidence" value="ECO:0007669"/>
    <property type="project" value="InterPro"/>
</dbReference>
<dbReference type="KEGG" id="scor:J3U87_28330"/>
<dbReference type="SUPFAM" id="SSF82171">
    <property type="entry name" value="DPP6 N-terminal domain-like"/>
    <property type="match status" value="2"/>
</dbReference>
<dbReference type="RefSeq" id="WP_237379144.1">
    <property type="nucleotide sequence ID" value="NZ_CP071793.1"/>
</dbReference>
<protein>
    <submittedName>
        <fullName evidence="6">PD40 domain-containing protein</fullName>
    </submittedName>
</protein>
<accession>A0A8A4TK42</accession>
<dbReference type="InterPro" id="IPR016032">
    <property type="entry name" value="Sig_transdc_resp-reg_C-effctor"/>
</dbReference>
<dbReference type="PANTHER" id="PTHR36842:SF1">
    <property type="entry name" value="PROTEIN TOLB"/>
    <property type="match status" value="1"/>
</dbReference>
<proteinExistence type="inferred from homology"/>
<evidence type="ECO:0000256" key="2">
    <source>
        <dbReference type="ARBA" id="ARBA00023125"/>
    </source>
</evidence>
<organism evidence="6 7">
    <name type="scientific">Sulfidibacter corallicola</name>
    <dbReference type="NCBI Taxonomy" id="2818388"/>
    <lineage>
        <taxon>Bacteria</taxon>
        <taxon>Pseudomonadati</taxon>
        <taxon>Acidobacteriota</taxon>
        <taxon>Holophagae</taxon>
        <taxon>Acanthopleuribacterales</taxon>
        <taxon>Acanthopleuribacteraceae</taxon>
        <taxon>Sulfidibacter</taxon>
    </lineage>
</organism>
<dbReference type="InterPro" id="IPR011659">
    <property type="entry name" value="WD40"/>
</dbReference>
<feature type="region of interest" description="Disordered" evidence="4">
    <location>
        <begin position="109"/>
        <end position="134"/>
    </location>
</feature>
<dbReference type="Proteomes" id="UP000663929">
    <property type="component" value="Chromosome"/>
</dbReference>
<dbReference type="CDD" id="cd00383">
    <property type="entry name" value="trans_reg_C"/>
    <property type="match status" value="1"/>
</dbReference>
<dbReference type="SUPFAM" id="SSF46894">
    <property type="entry name" value="C-terminal effector domain of the bipartite response regulators"/>
    <property type="match status" value="1"/>
</dbReference>
<dbReference type="GO" id="GO:0003677">
    <property type="term" value="F:DNA binding"/>
    <property type="evidence" value="ECO:0007669"/>
    <property type="project" value="UniProtKB-UniRule"/>
</dbReference>
<gene>
    <name evidence="6" type="ORF">J3U87_28330</name>
</gene>
<dbReference type="InterPro" id="IPR036388">
    <property type="entry name" value="WH-like_DNA-bd_sf"/>
</dbReference>
<feature type="DNA-binding region" description="OmpR/PhoB-type" evidence="3">
    <location>
        <begin position="7"/>
        <end position="105"/>
    </location>
</feature>
<dbReference type="Gene3D" id="1.10.10.10">
    <property type="entry name" value="Winged helix-like DNA-binding domain superfamily/Winged helix DNA-binding domain"/>
    <property type="match status" value="1"/>
</dbReference>
<evidence type="ECO:0000313" key="7">
    <source>
        <dbReference type="Proteomes" id="UP000663929"/>
    </source>
</evidence>
<keyword evidence="7" id="KW-1185">Reference proteome</keyword>
<sequence>MVAQDKSLPFRLGPLTVRPDLNRIEGPTETVRLEPLVMRILVYLAEHQGRTVSREELIREIWAQQHVSDHALNRALSKLRKALGNHPTARGMIETIPKIGYRLTVSPEPLATPPHATPIEDHPPLPTGGDQAPAAPSKVPALMAGLLLLGLTTAWLSSRLESPPMPSDEGSPGYRFRPLTSLPGYEMEPSWSPDGRSYVFSHFRYEGFRAYQTDLYSGELGSSPNILLELPGDEFAPRWSPDGRQLAFLSKEADAVTVMLRDEAGQLHRLYRSANPQGQLDLEWAANGDGLYLADRPSKMGPLRIVWRSLADDRFQILTDPPAQYLGDRQPARSPDGTRLAFVRFRTQAIGDIHVLALASGKTVRLTAENHDIQGLMWLDGRTLLFSSNRAGNYSLWKLDTATQSLAYVPTQGRNATRPAPAARPGAFAYEEWKSEINVLRLAGGTLSRPIVSTHWDWQATPSPDGTRLAFLSNRSGSTELWLADGDGAEPRRVKGFAQRFSTSMSWSPDGRDLVFAVPQDGQFDLFRYRSAAEPAVQRLTRDATDERFPVFGPEGRYIYFTTNRNGSWQLMRMPAMGGTAEAVTRDGGFIGRFGARDSRLYFSRQGEPGLWRLDLAASEAPEKVAEDFPATAATNWCVTESGVVYLNEKGNMETELVYLDHDGATRRRVPLEMEIYPLGGLHVGLDGDVWMSVIDKSDSDLWLANPE</sequence>
<dbReference type="AlphaFoldDB" id="A0A8A4TK42"/>
<dbReference type="InterPro" id="IPR011042">
    <property type="entry name" value="6-blade_b-propeller_TolB-like"/>
</dbReference>
<name>A0A8A4TK42_SULCO</name>
<dbReference type="PANTHER" id="PTHR36842">
    <property type="entry name" value="PROTEIN TOLB HOMOLOG"/>
    <property type="match status" value="1"/>
</dbReference>
<keyword evidence="2 3" id="KW-0238">DNA-binding</keyword>
<dbReference type="Gene3D" id="2.120.10.30">
    <property type="entry name" value="TolB, C-terminal domain"/>
    <property type="match status" value="2"/>
</dbReference>
<dbReference type="Pfam" id="PF07676">
    <property type="entry name" value="PD40"/>
    <property type="match status" value="7"/>
</dbReference>
<dbReference type="SMART" id="SM00862">
    <property type="entry name" value="Trans_reg_C"/>
    <property type="match status" value="1"/>
</dbReference>
<dbReference type="EMBL" id="CP071793">
    <property type="protein sequence ID" value="QTD49512.1"/>
    <property type="molecule type" value="Genomic_DNA"/>
</dbReference>
<dbReference type="GO" id="GO:0006355">
    <property type="term" value="P:regulation of DNA-templated transcription"/>
    <property type="evidence" value="ECO:0007669"/>
    <property type="project" value="InterPro"/>
</dbReference>